<keyword evidence="3" id="KW-1185">Reference proteome</keyword>
<proteinExistence type="predicted"/>
<protein>
    <submittedName>
        <fullName evidence="2">Uncharacterized protein</fullName>
    </submittedName>
</protein>
<feature type="compositionally biased region" description="Basic and acidic residues" evidence="1">
    <location>
        <begin position="239"/>
        <end position="263"/>
    </location>
</feature>
<organism evidence="2 3">
    <name type="scientific">Streptomyces vulcanius</name>
    <dbReference type="NCBI Taxonomy" id="1441876"/>
    <lineage>
        <taxon>Bacteria</taxon>
        <taxon>Bacillati</taxon>
        <taxon>Actinomycetota</taxon>
        <taxon>Actinomycetes</taxon>
        <taxon>Kitasatosporales</taxon>
        <taxon>Streptomycetaceae</taxon>
        <taxon>Streptomyces</taxon>
    </lineage>
</organism>
<evidence type="ECO:0000256" key="1">
    <source>
        <dbReference type="SAM" id="MobiDB-lite"/>
    </source>
</evidence>
<evidence type="ECO:0000313" key="2">
    <source>
        <dbReference type="EMBL" id="MFC4502695.1"/>
    </source>
</evidence>
<feature type="region of interest" description="Disordered" evidence="1">
    <location>
        <begin position="1"/>
        <end position="28"/>
    </location>
</feature>
<feature type="region of interest" description="Disordered" evidence="1">
    <location>
        <begin position="211"/>
        <end position="305"/>
    </location>
</feature>
<feature type="compositionally biased region" description="Basic and acidic residues" evidence="1">
    <location>
        <begin position="272"/>
        <end position="305"/>
    </location>
</feature>
<feature type="compositionally biased region" description="Basic and acidic residues" evidence="1">
    <location>
        <begin position="215"/>
        <end position="230"/>
    </location>
</feature>
<name>A0ABV9ATP4_9ACTN</name>
<comment type="caution">
    <text evidence="2">The sequence shown here is derived from an EMBL/GenBank/DDBJ whole genome shotgun (WGS) entry which is preliminary data.</text>
</comment>
<sequence>MANGTEHDPGAAGSGAPGSEEQLAEARRKFADFAEKAAEALSPGSRAAGPLLEGLLRLTEQLGAELPRLDDRTAAVVRSLRIDLSKAVVAGGAATGASGTTAPAPGLPPVPDDALEAVRHAREAADAAQEAAAARAHAWRSAQLAWEAKTAAVAELGAAQAELYAARQDAEAAKEVTATALEEARSAGESARAADATARVALADARTAREQAVQARERERSALGEAREAEELAGVARLAAERAEKRAEDARDDVRRQQDRARTAGEAADAAETARVEAEAETLEREAAGQRESRETAERRRERARTDVELERARRVAAETEADEVERELAATRTATAQAREREERARRARFPARLEEAVNDIWEIHRERAFAFGTEKPPAGQDAASLWTRAHVALLRLPAPDRRQGAARLAALAREGGLEPGEILPGEPEPTGAAPTVVAVPSLSGCSGYDVQELRLTTDAPRWPDLTDDERAEVSALLDTAKAEAEGRSEERLAALLPTPPEGDLLLTVLLRIWQADRLLALDPALGRWPDGWKRKWVPWDREEFRKQAVHQLALLASVYPEPVEGWRWAKPEDAQTAVTWLHSLDAVLGFHHRAPALRGSWWWSWRLALVEELVHPAGWAGRRAVVDPDELTRLFTGTKAKDYFEQPDICDRVSPPIQWLASPPLVATDQSSTPRCLRKGRIIRGVGRG</sequence>
<dbReference type="Proteomes" id="UP001595839">
    <property type="component" value="Unassembled WGS sequence"/>
</dbReference>
<accession>A0ABV9ATP4</accession>
<gene>
    <name evidence="2" type="ORF">ACFPIH_24810</name>
</gene>
<evidence type="ECO:0000313" key="3">
    <source>
        <dbReference type="Proteomes" id="UP001595839"/>
    </source>
</evidence>
<reference evidence="3" key="1">
    <citation type="journal article" date="2019" name="Int. J. Syst. Evol. Microbiol.">
        <title>The Global Catalogue of Microorganisms (GCM) 10K type strain sequencing project: providing services to taxonomists for standard genome sequencing and annotation.</title>
        <authorList>
            <consortium name="The Broad Institute Genomics Platform"/>
            <consortium name="The Broad Institute Genome Sequencing Center for Infectious Disease"/>
            <person name="Wu L."/>
            <person name="Ma J."/>
        </authorList>
    </citation>
    <scope>NUCLEOTIDE SEQUENCE [LARGE SCALE GENOMIC DNA]</scope>
    <source>
        <strain evidence="3">CGMCC 4.7177</strain>
    </source>
</reference>
<dbReference type="RefSeq" id="WP_381168702.1">
    <property type="nucleotide sequence ID" value="NZ_JBHSFK010000016.1"/>
</dbReference>
<dbReference type="EMBL" id="JBHSFK010000016">
    <property type="protein sequence ID" value="MFC4502695.1"/>
    <property type="molecule type" value="Genomic_DNA"/>
</dbReference>